<dbReference type="EMBL" id="BARW01034261">
    <property type="protein sequence ID" value="GAJ04500.1"/>
    <property type="molecule type" value="Genomic_DNA"/>
</dbReference>
<name>X1VDK7_9ZZZZ</name>
<accession>X1VDK7</accession>
<gene>
    <name evidence="1" type="ORF">S12H4_53741</name>
</gene>
<sequence length="128" mass="14937">NGHYINYRHVIDTLVRKPGAFENYRYKDDMFPTSQFRIAYDILRNQYGIKQANKHYLKILELAAKENEASVNEALRFLVNHADQIDFDTVEQMVKSEQQPPSVTDVYIGDIDLDSYDYLLESAETLLV</sequence>
<protein>
    <submittedName>
        <fullName evidence="1">Uncharacterized protein</fullName>
    </submittedName>
</protein>
<dbReference type="AlphaFoldDB" id="X1VDK7"/>
<comment type="caution">
    <text evidence="1">The sequence shown here is derived from an EMBL/GenBank/DDBJ whole genome shotgun (WGS) entry which is preliminary data.</text>
</comment>
<proteinExistence type="predicted"/>
<organism evidence="1">
    <name type="scientific">marine sediment metagenome</name>
    <dbReference type="NCBI Taxonomy" id="412755"/>
    <lineage>
        <taxon>unclassified sequences</taxon>
        <taxon>metagenomes</taxon>
        <taxon>ecological metagenomes</taxon>
    </lineage>
</organism>
<reference evidence="1" key="1">
    <citation type="journal article" date="2014" name="Front. Microbiol.">
        <title>High frequency of phylogenetically diverse reductive dehalogenase-homologous genes in deep subseafloor sedimentary metagenomes.</title>
        <authorList>
            <person name="Kawai M."/>
            <person name="Futagami T."/>
            <person name="Toyoda A."/>
            <person name="Takaki Y."/>
            <person name="Nishi S."/>
            <person name="Hori S."/>
            <person name="Arai W."/>
            <person name="Tsubouchi T."/>
            <person name="Morono Y."/>
            <person name="Uchiyama I."/>
            <person name="Ito T."/>
            <person name="Fujiyama A."/>
            <person name="Inagaki F."/>
            <person name="Takami H."/>
        </authorList>
    </citation>
    <scope>NUCLEOTIDE SEQUENCE</scope>
    <source>
        <strain evidence="1">Expedition CK06-06</strain>
    </source>
</reference>
<feature type="non-terminal residue" evidence="1">
    <location>
        <position position="1"/>
    </location>
</feature>
<evidence type="ECO:0000313" key="1">
    <source>
        <dbReference type="EMBL" id="GAJ04500.1"/>
    </source>
</evidence>